<reference evidence="1" key="1">
    <citation type="submission" date="2020-08" db="EMBL/GenBank/DDBJ databases">
        <title>Multicomponent nature underlies the extraordinary mechanical properties of spider dragline silk.</title>
        <authorList>
            <person name="Kono N."/>
            <person name="Nakamura H."/>
            <person name="Mori M."/>
            <person name="Yoshida Y."/>
            <person name="Ohtoshi R."/>
            <person name="Malay A.D."/>
            <person name="Moran D.A.P."/>
            <person name="Tomita M."/>
            <person name="Numata K."/>
            <person name="Arakawa K."/>
        </authorList>
    </citation>
    <scope>NUCLEOTIDE SEQUENCE</scope>
</reference>
<sequence>MFEQLFSIEIIFISHRYNAPLFHRRISVLVKSCITTGARRRFGIPQTDAGKDELCKKYRYAAHTRIAKFLSLVLLKCCEIQLSNSSSMKTNLKMKRTTLCS</sequence>
<accession>A0A8X6T6K2</accession>
<organism evidence="1 2">
    <name type="scientific">Nephila pilipes</name>
    <name type="common">Giant wood spider</name>
    <name type="synonym">Nephila maculata</name>
    <dbReference type="NCBI Taxonomy" id="299642"/>
    <lineage>
        <taxon>Eukaryota</taxon>
        <taxon>Metazoa</taxon>
        <taxon>Ecdysozoa</taxon>
        <taxon>Arthropoda</taxon>
        <taxon>Chelicerata</taxon>
        <taxon>Arachnida</taxon>
        <taxon>Araneae</taxon>
        <taxon>Araneomorphae</taxon>
        <taxon>Entelegynae</taxon>
        <taxon>Araneoidea</taxon>
        <taxon>Nephilidae</taxon>
        <taxon>Nephila</taxon>
    </lineage>
</organism>
<dbReference type="AlphaFoldDB" id="A0A8X6T6K2"/>
<dbReference type="Proteomes" id="UP000887013">
    <property type="component" value="Unassembled WGS sequence"/>
</dbReference>
<name>A0A8X6T6K2_NEPPI</name>
<gene>
    <name evidence="1" type="ORF">NPIL_251451</name>
</gene>
<keyword evidence="2" id="KW-1185">Reference proteome</keyword>
<comment type="caution">
    <text evidence="1">The sequence shown here is derived from an EMBL/GenBank/DDBJ whole genome shotgun (WGS) entry which is preliminary data.</text>
</comment>
<evidence type="ECO:0000313" key="2">
    <source>
        <dbReference type="Proteomes" id="UP000887013"/>
    </source>
</evidence>
<evidence type="ECO:0000313" key="1">
    <source>
        <dbReference type="EMBL" id="GFS83150.1"/>
    </source>
</evidence>
<protein>
    <submittedName>
        <fullName evidence="1">Uncharacterized protein</fullName>
    </submittedName>
</protein>
<dbReference type="EMBL" id="BMAW01051896">
    <property type="protein sequence ID" value="GFS83150.1"/>
    <property type="molecule type" value="Genomic_DNA"/>
</dbReference>
<proteinExistence type="predicted"/>